<dbReference type="SUPFAM" id="SSF54593">
    <property type="entry name" value="Glyoxalase/Bleomycin resistance protein/Dihydroxybiphenyl dioxygenase"/>
    <property type="match status" value="1"/>
</dbReference>
<dbReference type="Gene3D" id="3.10.180.10">
    <property type="entry name" value="2,3-Dihydroxybiphenyl 1,2-Dioxygenase, domain 1"/>
    <property type="match status" value="1"/>
</dbReference>
<dbReference type="Proteomes" id="UP000292346">
    <property type="component" value="Unassembled WGS sequence"/>
</dbReference>
<dbReference type="InterPro" id="IPR037523">
    <property type="entry name" value="VOC_core"/>
</dbReference>
<name>A0A4R0H841_9ACTN</name>
<accession>A0A4R0H841</accession>
<dbReference type="CDD" id="cd06587">
    <property type="entry name" value="VOC"/>
    <property type="match status" value="1"/>
</dbReference>
<reference evidence="2 3" key="1">
    <citation type="submission" date="2019-02" db="EMBL/GenBank/DDBJ databases">
        <title>Kribbella capetownensis sp. nov. and Kribbella speibonae sp. nov., isolated from soil.</title>
        <authorList>
            <person name="Curtis S.M."/>
            <person name="Norton I."/>
            <person name="Everest G.J."/>
            <person name="Meyers P.R."/>
        </authorList>
    </citation>
    <scope>NUCLEOTIDE SEQUENCE [LARGE SCALE GENOMIC DNA]</scope>
    <source>
        <strain evidence="2 3">KCTC 29219</strain>
    </source>
</reference>
<dbReference type="Pfam" id="PF00903">
    <property type="entry name" value="Glyoxalase"/>
    <property type="match status" value="1"/>
</dbReference>
<protein>
    <submittedName>
        <fullName evidence="2">VOC family protein</fullName>
    </submittedName>
</protein>
<dbReference type="PROSITE" id="PS51819">
    <property type="entry name" value="VOC"/>
    <property type="match status" value="1"/>
</dbReference>
<dbReference type="InterPro" id="IPR029068">
    <property type="entry name" value="Glyas_Bleomycin-R_OHBP_Dase"/>
</dbReference>
<gene>
    <name evidence="2" type="ORF">E0H45_28625</name>
</gene>
<sequence length="150" mass="16031">MSDPRTTMSFMSADAPATRPVLRSLDAVVLTVPDLDAGLRFYRDRLGHDLLWRNDDLGQAGLRCPESATEIVISTRLPPGPNWLVRSVDQAIEAITAAGGQLLGGPADIPVGRVATVSDPFGNRLVLVDLSTGRYTTDQHGQVTGVTPEP</sequence>
<dbReference type="OrthoDB" id="5119162at2"/>
<evidence type="ECO:0000259" key="1">
    <source>
        <dbReference type="PROSITE" id="PS51819"/>
    </source>
</evidence>
<dbReference type="InterPro" id="IPR004360">
    <property type="entry name" value="Glyas_Fos-R_dOase_dom"/>
</dbReference>
<feature type="domain" description="VOC" evidence="1">
    <location>
        <begin position="24"/>
        <end position="130"/>
    </location>
</feature>
<evidence type="ECO:0000313" key="2">
    <source>
        <dbReference type="EMBL" id="TCC05958.1"/>
    </source>
</evidence>
<evidence type="ECO:0000313" key="3">
    <source>
        <dbReference type="Proteomes" id="UP000292346"/>
    </source>
</evidence>
<dbReference type="EMBL" id="SJJZ01000003">
    <property type="protein sequence ID" value="TCC05958.1"/>
    <property type="molecule type" value="Genomic_DNA"/>
</dbReference>
<organism evidence="2 3">
    <name type="scientific">Kribbella soli</name>
    <dbReference type="NCBI Taxonomy" id="1124743"/>
    <lineage>
        <taxon>Bacteria</taxon>
        <taxon>Bacillati</taxon>
        <taxon>Actinomycetota</taxon>
        <taxon>Actinomycetes</taxon>
        <taxon>Propionibacteriales</taxon>
        <taxon>Kribbellaceae</taxon>
        <taxon>Kribbella</taxon>
    </lineage>
</organism>
<proteinExistence type="predicted"/>
<dbReference type="AlphaFoldDB" id="A0A4R0H841"/>
<keyword evidence="3" id="KW-1185">Reference proteome</keyword>
<comment type="caution">
    <text evidence="2">The sequence shown here is derived from an EMBL/GenBank/DDBJ whole genome shotgun (WGS) entry which is preliminary data.</text>
</comment>